<accession>A0AAN8RLU9</accession>
<dbReference type="Proteomes" id="UP001313282">
    <property type="component" value="Unassembled WGS sequence"/>
</dbReference>
<feature type="region of interest" description="Disordered" evidence="6">
    <location>
        <begin position="1"/>
        <end position="34"/>
    </location>
</feature>
<keyword evidence="9" id="KW-1185">Reference proteome</keyword>
<dbReference type="CDD" id="cd12676">
    <property type="entry name" value="RRM3_Nop4p"/>
    <property type="match status" value="1"/>
</dbReference>
<dbReference type="SUPFAM" id="SSF54928">
    <property type="entry name" value="RNA-binding domain, RBD"/>
    <property type="match status" value="3"/>
</dbReference>
<dbReference type="InterPro" id="IPR000504">
    <property type="entry name" value="RRM_dom"/>
</dbReference>
<keyword evidence="4" id="KW-0539">Nucleus</keyword>
<feature type="compositionally biased region" description="Basic and acidic residues" evidence="6">
    <location>
        <begin position="546"/>
        <end position="569"/>
    </location>
</feature>
<comment type="subcellular location">
    <subcellularLocation>
        <location evidence="1">Nucleus</location>
    </subcellularLocation>
</comment>
<feature type="domain" description="RRM" evidence="7">
    <location>
        <begin position="40"/>
        <end position="118"/>
    </location>
</feature>
<feature type="compositionally biased region" description="Low complexity" evidence="6">
    <location>
        <begin position="128"/>
        <end position="147"/>
    </location>
</feature>
<reference evidence="8 9" key="1">
    <citation type="submission" date="2019-10" db="EMBL/GenBank/DDBJ databases">
        <authorList>
            <person name="Palmer J.M."/>
        </authorList>
    </citation>
    <scope>NUCLEOTIDE SEQUENCE [LARGE SCALE GENOMIC DNA]</scope>
    <source>
        <strain evidence="8 9">TWF718</strain>
    </source>
</reference>
<feature type="domain" description="RRM" evidence="7">
    <location>
        <begin position="330"/>
        <end position="438"/>
    </location>
</feature>
<dbReference type="InterPro" id="IPR003954">
    <property type="entry name" value="RRM_euk-type"/>
</dbReference>
<feature type="domain" description="RRM" evidence="7">
    <location>
        <begin position="160"/>
        <end position="241"/>
    </location>
</feature>
<feature type="compositionally biased region" description="Acidic residues" evidence="6">
    <location>
        <begin position="294"/>
        <end position="322"/>
    </location>
</feature>
<evidence type="ECO:0000259" key="7">
    <source>
        <dbReference type="PROSITE" id="PS50102"/>
    </source>
</evidence>
<evidence type="ECO:0000313" key="9">
    <source>
        <dbReference type="Proteomes" id="UP001313282"/>
    </source>
</evidence>
<evidence type="ECO:0000256" key="2">
    <source>
        <dbReference type="ARBA" id="ARBA00022737"/>
    </source>
</evidence>
<feature type="region of interest" description="Disordered" evidence="6">
    <location>
        <begin position="659"/>
        <end position="755"/>
    </location>
</feature>
<evidence type="ECO:0000256" key="1">
    <source>
        <dbReference type="ARBA" id="ARBA00004123"/>
    </source>
</evidence>
<keyword evidence="3 5" id="KW-0694">RNA-binding</keyword>
<evidence type="ECO:0000256" key="4">
    <source>
        <dbReference type="ARBA" id="ARBA00023242"/>
    </source>
</evidence>
<dbReference type="Gene3D" id="3.30.70.330">
    <property type="match status" value="4"/>
</dbReference>
<protein>
    <submittedName>
        <fullName evidence="8">RNA recognition motif-containing protein</fullName>
    </submittedName>
</protein>
<evidence type="ECO:0000256" key="5">
    <source>
        <dbReference type="PROSITE-ProRule" id="PRU00176"/>
    </source>
</evidence>
<dbReference type="SMART" id="SM00360">
    <property type="entry name" value="RRM"/>
    <property type="match status" value="4"/>
</dbReference>
<dbReference type="InterPro" id="IPR051945">
    <property type="entry name" value="RRM_MRD1_RNA_proc_ribogen"/>
</dbReference>
<feature type="compositionally biased region" description="Basic residues" evidence="6">
    <location>
        <begin position="1"/>
        <end position="10"/>
    </location>
</feature>
<dbReference type="InterPro" id="IPR012677">
    <property type="entry name" value="Nucleotide-bd_a/b_plait_sf"/>
</dbReference>
<dbReference type="GO" id="GO:0003729">
    <property type="term" value="F:mRNA binding"/>
    <property type="evidence" value="ECO:0007669"/>
    <property type="project" value="TreeGrafter"/>
</dbReference>
<dbReference type="EMBL" id="JAVHNR010000001">
    <property type="protein sequence ID" value="KAK6355887.1"/>
    <property type="molecule type" value="Genomic_DNA"/>
</dbReference>
<keyword evidence="2" id="KW-0677">Repeat</keyword>
<feature type="compositionally biased region" description="Basic and acidic residues" evidence="6">
    <location>
        <begin position="699"/>
        <end position="736"/>
    </location>
</feature>
<feature type="compositionally biased region" description="Acidic residues" evidence="6">
    <location>
        <begin position="252"/>
        <end position="270"/>
    </location>
</feature>
<dbReference type="Pfam" id="PF00076">
    <property type="entry name" value="RRM_1"/>
    <property type="match status" value="3"/>
</dbReference>
<dbReference type="AlphaFoldDB" id="A0AAN8RLU9"/>
<feature type="compositionally biased region" description="Basic and acidic residues" evidence="6">
    <location>
        <begin position="660"/>
        <end position="691"/>
    </location>
</feature>
<evidence type="ECO:0000256" key="6">
    <source>
        <dbReference type="SAM" id="MobiDB-lite"/>
    </source>
</evidence>
<feature type="compositionally biased region" description="Basic and acidic residues" evidence="6">
    <location>
        <begin position="116"/>
        <end position="125"/>
    </location>
</feature>
<organism evidence="8 9">
    <name type="scientific">Orbilia javanica</name>
    <dbReference type="NCBI Taxonomy" id="47235"/>
    <lineage>
        <taxon>Eukaryota</taxon>
        <taxon>Fungi</taxon>
        <taxon>Dikarya</taxon>
        <taxon>Ascomycota</taxon>
        <taxon>Pezizomycotina</taxon>
        <taxon>Orbiliomycetes</taxon>
        <taxon>Orbiliales</taxon>
        <taxon>Orbiliaceae</taxon>
        <taxon>Orbilia</taxon>
    </lineage>
</organism>
<evidence type="ECO:0000313" key="8">
    <source>
        <dbReference type="EMBL" id="KAK6355887.1"/>
    </source>
</evidence>
<sequence length="755" mass="84681">MAPPPKKLKVIHKDAPPLSSSTDNTTTTKPTSEADISGQRTVFVRSLNYSTTTEALSAHFSYIAPLKHATVVVDPSTKSSRGFGFVTFTDPADAIKAVQEFNGKLFEGRHIKVEIAQARHRDTDKPTSSSIAASASASAPSSSLATSKPPKNEDIKKRNPRLIIRNLPWSVKKPEQLTPYFTKFGKVKEVIIPRKDGSKFGPMAGFAFVTLKKEESARKAIEAINGTEIEGRTVAVDWAVEKNEWKQKVTEEDSDNDSDSDSDSEADDEEGEKKGKHEDVMDIDEELKQATIDSDSESGSDDDMKDIEDGDDDEDDDEDEDDQPKSSNDTVVFIRNLPFTTDDDGLFEHFKENFGPIRYARVVLEQDTGRPRGTAFVSFYNEPDFEKCVAEAPKNTVQNIPSSGKGGAKASVLQSESLDPTGKYTLDGRVLAVSKAVSKEEAGRLTTIGTEKREKVKAERRRLYLLNEGQISQNNPLYAKLSQADIKMREESYKQRKGFLEKNTSLHLSLVRLSVRNIPRNIDEKDLKMMARKALVEFAKEAKEGKREGISKEEARRGGQEAKEEEAQRRAKGKGVVKQAKIVREKSGAGRSMGYGFIEYIGHRWALMGLRWLNGREVAHLTVEEKDKKEGSEVLEVSKEDKKRRLIVEFALENVQVVQRRKEKEKSAKGRLPRTKEEREAQGDDKKFKGRGDRKRKWSKDGEGEQEQGRGGEDGKKDAEEKKKGKGNPEKWDKQKRAAQIIARKRQKRRMRGGD</sequence>
<dbReference type="InterPro" id="IPR034809">
    <property type="entry name" value="Nop4_RRM4"/>
</dbReference>
<feature type="region of interest" description="Disordered" evidence="6">
    <location>
        <begin position="546"/>
        <end position="575"/>
    </location>
</feature>
<dbReference type="GO" id="GO:0005730">
    <property type="term" value="C:nucleolus"/>
    <property type="evidence" value="ECO:0007669"/>
    <property type="project" value="TreeGrafter"/>
</dbReference>
<evidence type="ECO:0000256" key="3">
    <source>
        <dbReference type="ARBA" id="ARBA00022884"/>
    </source>
</evidence>
<feature type="compositionally biased region" description="Basic residues" evidence="6">
    <location>
        <begin position="743"/>
        <end position="755"/>
    </location>
</feature>
<comment type="caution">
    <text evidence="8">The sequence shown here is derived from an EMBL/GenBank/DDBJ whole genome shotgun (WGS) entry which is preliminary data.</text>
</comment>
<dbReference type="PROSITE" id="PS50102">
    <property type="entry name" value="RRM"/>
    <property type="match status" value="3"/>
</dbReference>
<name>A0AAN8RLU9_9PEZI</name>
<feature type="region of interest" description="Disordered" evidence="6">
    <location>
        <begin position="116"/>
        <end position="159"/>
    </location>
</feature>
<dbReference type="InterPro" id="IPR034808">
    <property type="entry name" value="Nop4p_RRM3"/>
</dbReference>
<feature type="compositionally biased region" description="Basic and acidic residues" evidence="6">
    <location>
        <begin position="271"/>
        <end position="280"/>
    </location>
</feature>
<proteinExistence type="predicted"/>
<dbReference type="PANTHER" id="PTHR48039:SF5">
    <property type="entry name" value="RNA-BINDING PROTEIN 28"/>
    <property type="match status" value="1"/>
</dbReference>
<dbReference type="CDD" id="cd12677">
    <property type="entry name" value="RRM4_Nop4p"/>
    <property type="match status" value="1"/>
</dbReference>
<dbReference type="PANTHER" id="PTHR48039">
    <property type="entry name" value="RNA-BINDING MOTIF PROTEIN 14B"/>
    <property type="match status" value="1"/>
</dbReference>
<gene>
    <name evidence="8" type="primary">NOP4</name>
    <name evidence="8" type="ORF">TWF718_000266</name>
</gene>
<feature type="region of interest" description="Disordered" evidence="6">
    <location>
        <begin position="246"/>
        <end position="331"/>
    </location>
</feature>
<feature type="compositionally biased region" description="Low complexity" evidence="6">
    <location>
        <begin position="19"/>
        <end position="31"/>
    </location>
</feature>
<dbReference type="SMART" id="SM00361">
    <property type="entry name" value="RRM_1"/>
    <property type="match status" value="2"/>
</dbReference>
<dbReference type="InterPro" id="IPR035979">
    <property type="entry name" value="RBD_domain_sf"/>
</dbReference>